<organism evidence="1 2">
    <name type="scientific">Catharanthus roseus</name>
    <name type="common">Madagascar periwinkle</name>
    <name type="synonym">Vinca rosea</name>
    <dbReference type="NCBI Taxonomy" id="4058"/>
    <lineage>
        <taxon>Eukaryota</taxon>
        <taxon>Viridiplantae</taxon>
        <taxon>Streptophyta</taxon>
        <taxon>Embryophyta</taxon>
        <taxon>Tracheophyta</taxon>
        <taxon>Spermatophyta</taxon>
        <taxon>Magnoliopsida</taxon>
        <taxon>eudicotyledons</taxon>
        <taxon>Gunneridae</taxon>
        <taxon>Pentapetalae</taxon>
        <taxon>asterids</taxon>
        <taxon>lamiids</taxon>
        <taxon>Gentianales</taxon>
        <taxon>Apocynaceae</taxon>
        <taxon>Rauvolfioideae</taxon>
        <taxon>Vinceae</taxon>
        <taxon>Catharanthinae</taxon>
        <taxon>Catharanthus</taxon>
    </lineage>
</organism>
<protein>
    <submittedName>
        <fullName evidence="1">Uncharacterized protein</fullName>
    </submittedName>
</protein>
<keyword evidence="2" id="KW-1185">Reference proteome</keyword>
<accession>A0ACC0CC96</accession>
<name>A0ACC0CC96_CATRO</name>
<gene>
    <name evidence="1" type="ORF">M9H77_03634</name>
</gene>
<reference evidence="2" key="1">
    <citation type="journal article" date="2023" name="Nat. Plants">
        <title>Single-cell RNA sequencing provides a high-resolution roadmap for understanding the multicellular compartmentation of specialized metabolism.</title>
        <authorList>
            <person name="Sun S."/>
            <person name="Shen X."/>
            <person name="Li Y."/>
            <person name="Li Y."/>
            <person name="Wang S."/>
            <person name="Li R."/>
            <person name="Zhang H."/>
            <person name="Shen G."/>
            <person name="Guo B."/>
            <person name="Wei J."/>
            <person name="Xu J."/>
            <person name="St-Pierre B."/>
            <person name="Chen S."/>
            <person name="Sun C."/>
        </authorList>
    </citation>
    <scope>NUCLEOTIDE SEQUENCE [LARGE SCALE GENOMIC DNA]</scope>
</reference>
<dbReference type="EMBL" id="CM044701">
    <property type="protein sequence ID" value="KAI5682406.1"/>
    <property type="molecule type" value="Genomic_DNA"/>
</dbReference>
<dbReference type="Proteomes" id="UP001060085">
    <property type="component" value="Linkage Group LG01"/>
</dbReference>
<evidence type="ECO:0000313" key="2">
    <source>
        <dbReference type="Proteomes" id="UP001060085"/>
    </source>
</evidence>
<sequence length="120" mass="13076">MNLLMVRPVRPLGLENHLLSLKEKKITLVKSNNLEAERKFPKTSVGVAGNACAISSASIKGQAATGEVSSPMAQRRECVPPPSLMNDDDEKAKKEGRPLSHMGYGPFSVVSTMYQCFLFP</sequence>
<evidence type="ECO:0000313" key="1">
    <source>
        <dbReference type="EMBL" id="KAI5682406.1"/>
    </source>
</evidence>
<proteinExistence type="predicted"/>
<comment type="caution">
    <text evidence="1">The sequence shown here is derived from an EMBL/GenBank/DDBJ whole genome shotgun (WGS) entry which is preliminary data.</text>
</comment>